<dbReference type="PROSITE" id="PS51352">
    <property type="entry name" value="THIOREDOXIN_2"/>
    <property type="match status" value="1"/>
</dbReference>
<evidence type="ECO:0000256" key="1">
    <source>
        <dbReference type="ARBA" id="ARBA00003565"/>
    </source>
</evidence>
<organism evidence="4 5">
    <name type="scientific">Brytella acorum</name>
    <dbReference type="NCBI Taxonomy" id="2959299"/>
    <lineage>
        <taxon>Bacteria</taxon>
        <taxon>Pseudomonadati</taxon>
        <taxon>Pseudomonadota</taxon>
        <taxon>Alphaproteobacteria</taxon>
        <taxon>Acetobacterales</taxon>
        <taxon>Acetobacteraceae</taxon>
        <taxon>Brytella</taxon>
    </lineage>
</organism>
<gene>
    <name evidence="4" type="ORF">LMG32879_001542</name>
</gene>
<dbReference type="Gene3D" id="3.40.30.10">
    <property type="entry name" value="Glutaredoxin"/>
    <property type="match status" value="1"/>
</dbReference>
<dbReference type="SUPFAM" id="SSF52833">
    <property type="entry name" value="Thioredoxin-like"/>
    <property type="match status" value="1"/>
</dbReference>
<protein>
    <submittedName>
        <fullName evidence="4">Thioredoxin domain-containing protein</fullName>
    </submittedName>
</protein>
<feature type="domain" description="Thioredoxin" evidence="3">
    <location>
        <begin position="6"/>
        <end position="208"/>
    </location>
</feature>
<reference evidence="4" key="1">
    <citation type="submission" date="2023-03" db="EMBL/GenBank/DDBJ databases">
        <authorList>
            <person name="Cleenwerck I."/>
        </authorList>
    </citation>
    <scope>NUCLEOTIDE SEQUENCE</scope>
    <source>
        <strain evidence="4">LMG 32879</strain>
    </source>
</reference>
<dbReference type="InterPro" id="IPR036249">
    <property type="entry name" value="Thioredoxin-like_sf"/>
</dbReference>
<evidence type="ECO:0000256" key="2">
    <source>
        <dbReference type="SAM" id="SignalP"/>
    </source>
</evidence>
<comment type="caution">
    <text evidence="4">The sequence shown here is derived from an EMBL/GenBank/DDBJ whole genome shotgun (WGS) entry which is preliminary data.</text>
</comment>
<keyword evidence="2" id="KW-0732">Signal</keyword>
<name>A0AA35XWC5_9PROT</name>
<dbReference type="AlphaFoldDB" id="A0AA35XWC5"/>
<dbReference type="InterPro" id="IPR013766">
    <property type="entry name" value="Thioredoxin_domain"/>
</dbReference>
<dbReference type="Pfam" id="PF13462">
    <property type="entry name" value="Thioredoxin_4"/>
    <property type="match status" value="1"/>
</dbReference>
<comment type="function">
    <text evidence="1">May be required for disulfide bond formation in some proteins.</text>
</comment>
<evidence type="ECO:0000313" key="4">
    <source>
        <dbReference type="EMBL" id="CAI9120704.1"/>
    </source>
</evidence>
<sequence>MLIRRRALFAALPAVTLPLVLPGRRAMAADERLADRSLGDPKAPVHVQEWFSLTCTHCAQFQTAVFPEVRTKLIDTGKIFYTYRDQPIDPTALLAAMVARSLPVDRYEPFVSTVLGSLYRWAFSTDGQPKDAIAGLKQIAALAGLSSNRFDAIRQDDGLRDAIIARAGEDATRYNIGGTPYFRFNDTPHDRGPETFDEFADLVHRASP</sequence>
<evidence type="ECO:0000259" key="3">
    <source>
        <dbReference type="PROSITE" id="PS51352"/>
    </source>
</evidence>
<dbReference type="InterPro" id="IPR012336">
    <property type="entry name" value="Thioredoxin-like_fold"/>
</dbReference>
<feature type="signal peptide" evidence="2">
    <location>
        <begin position="1"/>
        <end position="28"/>
    </location>
</feature>
<dbReference type="EMBL" id="CATKSH010000007">
    <property type="protein sequence ID" value="CAI9120704.1"/>
    <property type="molecule type" value="Genomic_DNA"/>
</dbReference>
<accession>A0AA35XWC5</accession>
<proteinExistence type="predicted"/>
<dbReference type="Proteomes" id="UP001176960">
    <property type="component" value="Unassembled WGS sequence"/>
</dbReference>
<evidence type="ECO:0000313" key="5">
    <source>
        <dbReference type="Proteomes" id="UP001176960"/>
    </source>
</evidence>
<feature type="chain" id="PRO_5041391859" evidence="2">
    <location>
        <begin position="29"/>
        <end position="208"/>
    </location>
</feature>
<dbReference type="RefSeq" id="WP_289841375.1">
    <property type="nucleotide sequence ID" value="NZ_CATKSH010000007.1"/>
</dbReference>
<keyword evidence="5" id="KW-1185">Reference proteome</keyword>